<proteinExistence type="predicted"/>
<dbReference type="EMBL" id="BHXC01000002">
    <property type="protein sequence ID" value="GCB87779.1"/>
    <property type="molecule type" value="Genomic_DNA"/>
</dbReference>
<organism evidence="1 2">
    <name type="scientific">Streptomyces noursei</name>
    <name type="common">Streptomyces albulus</name>
    <dbReference type="NCBI Taxonomy" id="1971"/>
    <lineage>
        <taxon>Bacteria</taxon>
        <taxon>Bacillati</taxon>
        <taxon>Actinomycetota</taxon>
        <taxon>Actinomycetes</taxon>
        <taxon>Kitasatosporales</taxon>
        <taxon>Streptomycetaceae</taxon>
        <taxon>Streptomyces</taxon>
    </lineage>
</organism>
<name>A0A059WK90_STRNR</name>
<sequence length="73" mass="7271">MICRMEGAGSAAATVSPRATAPAMRDDPEAGLVLLDELTAAGELGTYHLLPAAVRATWPAGACGGYQGTGSPV</sequence>
<accession>A0A059WK90</accession>
<dbReference type="Proteomes" id="UP000288351">
    <property type="component" value="Unassembled WGS sequence"/>
</dbReference>
<dbReference type="AlphaFoldDB" id="A0A059WK90"/>
<comment type="caution">
    <text evidence="1">The sequence shown here is derived from an EMBL/GenBank/DDBJ whole genome shotgun (WGS) entry which is preliminary data.</text>
</comment>
<evidence type="ECO:0000313" key="1">
    <source>
        <dbReference type="EMBL" id="GCB87779.1"/>
    </source>
</evidence>
<reference evidence="1 2" key="1">
    <citation type="journal article" date="2019" name="Microbiol. Resour. Announc.">
        <title>Draft Genome Sequence of the Most Traditional epsilon-Poly-l-Lysine Producer, Streptomyces albulus NBRC14147.</title>
        <authorList>
            <person name="Yamanaka K."/>
            <person name="Hamano Y."/>
        </authorList>
    </citation>
    <scope>NUCLEOTIDE SEQUENCE [LARGE SCALE GENOMIC DNA]</scope>
    <source>
        <strain evidence="1 2">NBRC 14147</strain>
    </source>
</reference>
<gene>
    <name evidence="1" type="ORF">SALB_00448</name>
</gene>
<evidence type="ECO:0000313" key="2">
    <source>
        <dbReference type="Proteomes" id="UP000288351"/>
    </source>
</evidence>
<protein>
    <submittedName>
        <fullName evidence="1">Uncharacterized protein</fullName>
    </submittedName>
</protein>
<dbReference type="STRING" id="68570.DC74_7783"/>